<dbReference type="AlphaFoldDB" id="M3CYF7"/>
<dbReference type="PANTHER" id="PTHR31685:SF3">
    <property type="entry name" value="INTEGRAL MEMBRANE PROTEIN (AFU_ORTHOLOGUE AFUA_6G12730)"/>
    <property type="match status" value="1"/>
</dbReference>
<dbReference type="HOGENOM" id="CLU_012543_1_0_1"/>
<feature type="domain" description="Protein YTP1-like C-terminal" evidence="4">
    <location>
        <begin position="336"/>
        <end position="635"/>
    </location>
</feature>
<protein>
    <recommendedName>
        <fullName evidence="7">Integral membrane protein</fullName>
    </recommendedName>
</protein>
<evidence type="ECO:0000313" key="6">
    <source>
        <dbReference type="Proteomes" id="UP000016931"/>
    </source>
</evidence>
<dbReference type="OrthoDB" id="4005299at2759"/>
<evidence type="ECO:0000313" key="5">
    <source>
        <dbReference type="EMBL" id="EMF09112.1"/>
    </source>
</evidence>
<dbReference type="PANTHER" id="PTHR31685">
    <property type="entry name" value="INTEGRAL MEMBRANE PROTEIN (AFU_ORTHOLOGUE AFUA_6G12730)-RELATED"/>
    <property type="match status" value="1"/>
</dbReference>
<feature type="domain" description="DUF2427" evidence="3">
    <location>
        <begin position="105"/>
        <end position="201"/>
    </location>
</feature>
<dbReference type="Pfam" id="PF10355">
    <property type="entry name" value="Ytp1"/>
    <property type="match status" value="1"/>
</dbReference>
<feature type="compositionally biased region" description="Polar residues" evidence="1">
    <location>
        <begin position="245"/>
        <end position="262"/>
    </location>
</feature>
<feature type="transmembrane region" description="Helical" evidence="2">
    <location>
        <begin position="181"/>
        <end position="202"/>
    </location>
</feature>
<evidence type="ECO:0008006" key="7">
    <source>
        <dbReference type="Google" id="ProtNLM"/>
    </source>
</evidence>
<feature type="transmembrane region" description="Helical" evidence="2">
    <location>
        <begin position="60"/>
        <end position="81"/>
    </location>
</feature>
<feature type="transmembrane region" description="Helical" evidence="2">
    <location>
        <begin position="613"/>
        <end position="634"/>
    </location>
</feature>
<feature type="transmembrane region" description="Helical" evidence="2">
    <location>
        <begin position="544"/>
        <end position="564"/>
    </location>
</feature>
<feature type="compositionally biased region" description="Basic and acidic residues" evidence="1">
    <location>
        <begin position="263"/>
        <end position="273"/>
    </location>
</feature>
<dbReference type="EMBL" id="KB456270">
    <property type="protein sequence ID" value="EMF09112.1"/>
    <property type="molecule type" value="Genomic_DNA"/>
</dbReference>
<feature type="transmembrane region" description="Helical" evidence="2">
    <location>
        <begin position="117"/>
        <end position="139"/>
    </location>
</feature>
<evidence type="ECO:0000259" key="4">
    <source>
        <dbReference type="Pfam" id="PF10355"/>
    </source>
</evidence>
<feature type="region of interest" description="Disordered" evidence="1">
    <location>
        <begin position="482"/>
        <end position="504"/>
    </location>
</feature>
<name>M3CYF7_SPHMS</name>
<feature type="compositionally biased region" description="Acidic residues" evidence="1">
    <location>
        <begin position="274"/>
        <end position="284"/>
    </location>
</feature>
<accession>M3CYF7</accession>
<dbReference type="OMA" id="WAGCFGE"/>
<evidence type="ECO:0000256" key="1">
    <source>
        <dbReference type="SAM" id="MobiDB-lite"/>
    </source>
</evidence>
<dbReference type="eggNOG" id="ENOG502QW3E">
    <property type="taxonomic scope" value="Eukaryota"/>
</dbReference>
<evidence type="ECO:0000256" key="2">
    <source>
        <dbReference type="SAM" id="Phobius"/>
    </source>
</evidence>
<dbReference type="InterPro" id="IPR018827">
    <property type="entry name" value="YTP1_C"/>
</dbReference>
<gene>
    <name evidence="5" type="ORF">SEPMUDRAFT_159161</name>
</gene>
<dbReference type="Proteomes" id="UP000016931">
    <property type="component" value="Unassembled WGS sequence"/>
</dbReference>
<dbReference type="STRING" id="692275.M3CYF7"/>
<dbReference type="Pfam" id="PF10348">
    <property type="entry name" value="DUF2427"/>
    <property type="match status" value="1"/>
</dbReference>
<feature type="transmembrane region" description="Helical" evidence="2">
    <location>
        <begin position="331"/>
        <end position="350"/>
    </location>
</feature>
<keyword evidence="2" id="KW-0472">Membrane</keyword>
<feature type="transmembrane region" description="Helical" evidence="2">
    <location>
        <begin position="443"/>
        <end position="462"/>
    </location>
</feature>
<dbReference type="InterPro" id="IPR018825">
    <property type="entry name" value="DUF2427"/>
</dbReference>
<keyword evidence="6" id="KW-1185">Reference proteome</keyword>
<proteinExistence type="predicted"/>
<dbReference type="RefSeq" id="XP_016757233.1">
    <property type="nucleotide sequence ID" value="XM_016907826.1"/>
</dbReference>
<evidence type="ECO:0000259" key="3">
    <source>
        <dbReference type="Pfam" id="PF10348"/>
    </source>
</evidence>
<reference evidence="5 6" key="1">
    <citation type="journal article" date="2012" name="PLoS Pathog.">
        <title>Diverse lifestyles and strategies of plant pathogenesis encoded in the genomes of eighteen Dothideomycetes fungi.</title>
        <authorList>
            <person name="Ohm R.A."/>
            <person name="Feau N."/>
            <person name="Henrissat B."/>
            <person name="Schoch C.L."/>
            <person name="Horwitz B.A."/>
            <person name="Barry K.W."/>
            <person name="Condon B.J."/>
            <person name="Copeland A.C."/>
            <person name="Dhillon B."/>
            <person name="Glaser F."/>
            <person name="Hesse C.N."/>
            <person name="Kosti I."/>
            <person name="LaButti K."/>
            <person name="Lindquist E.A."/>
            <person name="Lucas S."/>
            <person name="Salamov A.A."/>
            <person name="Bradshaw R.E."/>
            <person name="Ciuffetti L."/>
            <person name="Hamelin R.C."/>
            <person name="Kema G.H.J."/>
            <person name="Lawrence C."/>
            <person name="Scott J.A."/>
            <person name="Spatafora J.W."/>
            <person name="Turgeon B.G."/>
            <person name="de Wit P.J.G.M."/>
            <person name="Zhong S."/>
            <person name="Goodwin S.B."/>
            <person name="Grigoriev I.V."/>
        </authorList>
    </citation>
    <scope>NUCLEOTIDE SEQUENCE [LARGE SCALE GENOMIC DNA]</scope>
    <source>
        <strain evidence="5 6">SO2202</strain>
    </source>
</reference>
<organism evidence="5 6">
    <name type="scientific">Sphaerulina musiva (strain SO2202)</name>
    <name type="common">Poplar stem canker fungus</name>
    <name type="synonym">Septoria musiva</name>
    <dbReference type="NCBI Taxonomy" id="692275"/>
    <lineage>
        <taxon>Eukaryota</taxon>
        <taxon>Fungi</taxon>
        <taxon>Dikarya</taxon>
        <taxon>Ascomycota</taxon>
        <taxon>Pezizomycotina</taxon>
        <taxon>Dothideomycetes</taxon>
        <taxon>Dothideomycetidae</taxon>
        <taxon>Mycosphaerellales</taxon>
        <taxon>Mycosphaerellaceae</taxon>
        <taxon>Sphaerulina</taxon>
    </lineage>
</organism>
<feature type="region of interest" description="Disordered" evidence="1">
    <location>
        <begin position="238"/>
        <end position="284"/>
    </location>
</feature>
<feature type="transmembrane region" description="Helical" evidence="2">
    <location>
        <begin position="151"/>
        <end position="169"/>
    </location>
</feature>
<sequence>MDAPTSISILCVVIENRTAKNFTSLRLPFQAHRAAPLAPGSSSRLSTLVARAELMRSRRAVVLATTALLLGVLPCVAAHGVEGEDMQMGDHIAELGELPEHKAISYFRHPDYWSWHLAHTVSMTLAWTMCMPVAIFLSVARSRYHLPAQMVFHVVNGLGIFAGFVYNHSTPDLYVNNAHHPLGWVVVSFTFVWTLMSVYVAYGEHRRERRSSSQREQQLTIQSLAQFDARSPYDDGLFSRDSRDSGQGTERNSASLFGSRQNSTDHVHQKPEEDNSNQDFEDEKLDDEEAERTGFLGNKKFESFLGKGLRMISTKRATTVVRATQIVLERFLLLLGFVALTSGFVVSGGLFRDRQIFSGLAHYIKGGIFVWYGLLTLGRWMGAFSEYGWAWNVRPQSPLVSKWKSTMPSAEFTESFVIWLYGATNVFMEHMNAWGKGWSPTDLEHLSITILFFGGGLLGMLIESKWVQDLMSTTVLDQKRKEKEENRFAAPHAGHEQEDDCWKEPESYRTPLNPLPALTIMLLGRMMSGHHQNSMVSTMMHAQWGGLFSAFSVARGVTYITMYLKPPTSHFPSRPPSEIVAAFCLTSGGLLFMNSAADTVHAIESNGLDAMTIFTLTLGLTGMILAWEVVLFALKGWAVRKERAAAGRPLAAL</sequence>
<keyword evidence="2" id="KW-1133">Transmembrane helix</keyword>
<keyword evidence="2" id="KW-0812">Transmembrane</keyword>
<dbReference type="GeneID" id="27904963"/>